<evidence type="ECO:0000256" key="2">
    <source>
        <dbReference type="SAM" id="Phobius"/>
    </source>
</evidence>
<comment type="caution">
    <text evidence="4">The sequence shown here is derived from an EMBL/GenBank/DDBJ whole genome shotgun (WGS) entry which is preliminary data.</text>
</comment>
<keyword evidence="3" id="KW-0732">Signal</keyword>
<feature type="compositionally biased region" description="Basic and acidic residues" evidence="1">
    <location>
        <begin position="219"/>
        <end position="230"/>
    </location>
</feature>
<evidence type="ECO:0000256" key="1">
    <source>
        <dbReference type="SAM" id="MobiDB-lite"/>
    </source>
</evidence>
<dbReference type="Proteomes" id="UP001642464">
    <property type="component" value="Unassembled WGS sequence"/>
</dbReference>
<feature type="chain" id="PRO_5045945264" evidence="3">
    <location>
        <begin position="24"/>
        <end position="260"/>
    </location>
</feature>
<feature type="compositionally biased region" description="Basic and acidic residues" evidence="1">
    <location>
        <begin position="111"/>
        <end position="132"/>
    </location>
</feature>
<feature type="transmembrane region" description="Helical" evidence="2">
    <location>
        <begin position="54"/>
        <end position="79"/>
    </location>
</feature>
<proteinExistence type="predicted"/>
<keyword evidence="5" id="KW-1185">Reference proteome</keyword>
<protein>
    <submittedName>
        <fullName evidence="4">Uncharacterized protein</fullName>
    </submittedName>
</protein>
<feature type="region of interest" description="Disordered" evidence="1">
    <location>
        <begin position="206"/>
        <end position="260"/>
    </location>
</feature>
<name>A0ABP0R3V8_9DINO</name>
<keyword evidence="2" id="KW-1133">Transmembrane helix</keyword>
<evidence type="ECO:0000313" key="5">
    <source>
        <dbReference type="Proteomes" id="UP001642464"/>
    </source>
</evidence>
<feature type="signal peptide" evidence="3">
    <location>
        <begin position="1"/>
        <end position="23"/>
    </location>
</feature>
<dbReference type="EMBL" id="CAXAMM010040651">
    <property type="protein sequence ID" value="CAK9094478.1"/>
    <property type="molecule type" value="Genomic_DNA"/>
</dbReference>
<reference evidence="4 5" key="1">
    <citation type="submission" date="2024-02" db="EMBL/GenBank/DDBJ databases">
        <authorList>
            <person name="Chen Y."/>
            <person name="Shah S."/>
            <person name="Dougan E. K."/>
            <person name="Thang M."/>
            <person name="Chan C."/>
        </authorList>
    </citation>
    <scope>NUCLEOTIDE SEQUENCE [LARGE SCALE GENOMIC DNA]</scope>
</reference>
<sequence length="260" mass="28225">MAWCKRLWMRLMLLALALSCAQLWPCVVQRARRDVLGSWPWLTYNISGMSGTSLLAGLVSTSVSMLGLFLLAALAMCLASRHRLLIMAMVSMSDAFVGPPRDLQPSLWDPPAERAERAKEKTTGEDKSEEKMSKRIRAVAIGSAGGIVLSLVVQSITPGRPRRIDYRRQVVQVPIESQESDFSLGSLTTGLLVGLGAGLILGSNSADEAETKSTGYDTESQRPKGPERPKGLKGTRTSTFAAAHAKSQEVSRVRSGRILK</sequence>
<gene>
    <name evidence="4" type="ORF">SCF082_LOCUS44406</name>
</gene>
<evidence type="ECO:0000313" key="4">
    <source>
        <dbReference type="EMBL" id="CAK9094478.1"/>
    </source>
</evidence>
<keyword evidence="2" id="KW-0812">Transmembrane</keyword>
<keyword evidence="2" id="KW-0472">Membrane</keyword>
<accession>A0ABP0R3V8</accession>
<feature type="region of interest" description="Disordered" evidence="1">
    <location>
        <begin position="103"/>
        <end position="132"/>
    </location>
</feature>
<evidence type="ECO:0000256" key="3">
    <source>
        <dbReference type="SAM" id="SignalP"/>
    </source>
</evidence>
<feature type="transmembrane region" description="Helical" evidence="2">
    <location>
        <begin position="136"/>
        <end position="156"/>
    </location>
</feature>
<organism evidence="4 5">
    <name type="scientific">Durusdinium trenchii</name>
    <dbReference type="NCBI Taxonomy" id="1381693"/>
    <lineage>
        <taxon>Eukaryota</taxon>
        <taxon>Sar</taxon>
        <taxon>Alveolata</taxon>
        <taxon>Dinophyceae</taxon>
        <taxon>Suessiales</taxon>
        <taxon>Symbiodiniaceae</taxon>
        <taxon>Durusdinium</taxon>
    </lineage>
</organism>